<dbReference type="Gene3D" id="2.40.170.20">
    <property type="entry name" value="TonB-dependent receptor, beta-barrel domain"/>
    <property type="match status" value="1"/>
</dbReference>
<reference evidence="14" key="1">
    <citation type="journal article" date="2019" name="Int. J. Syst. Evol. Microbiol.">
        <title>The Global Catalogue of Microorganisms (GCM) 10K type strain sequencing project: providing services to taxonomists for standard genome sequencing and annotation.</title>
        <authorList>
            <consortium name="The Broad Institute Genomics Platform"/>
            <consortium name="The Broad Institute Genome Sequencing Center for Infectious Disease"/>
            <person name="Wu L."/>
            <person name="Ma J."/>
        </authorList>
    </citation>
    <scope>NUCLEOTIDE SEQUENCE [LARGE SCALE GENOMIC DNA]</scope>
    <source>
        <strain evidence="14">JCM 31920</strain>
    </source>
</reference>
<keyword evidence="2 8" id="KW-0813">Transport</keyword>
<evidence type="ECO:0000256" key="8">
    <source>
        <dbReference type="PROSITE-ProRule" id="PRU01360"/>
    </source>
</evidence>
<dbReference type="NCBIfam" id="TIGR04057">
    <property type="entry name" value="SusC_RagA_signa"/>
    <property type="match status" value="1"/>
</dbReference>
<evidence type="ECO:0000256" key="9">
    <source>
        <dbReference type="RuleBase" id="RU003357"/>
    </source>
</evidence>
<dbReference type="Pfam" id="PF07715">
    <property type="entry name" value="Plug"/>
    <property type="match status" value="1"/>
</dbReference>
<keyword evidence="13" id="KW-0675">Receptor</keyword>
<evidence type="ECO:0000313" key="14">
    <source>
        <dbReference type="Proteomes" id="UP001501508"/>
    </source>
</evidence>
<dbReference type="RefSeq" id="WP_345026564.1">
    <property type="nucleotide sequence ID" value="NZ_BAABEY010000002.1"/>
</dbReference>
<evidence type="ECO:0000259" key="11">
    <source>
        <dbReference type="Pfam" id="PF00593"/>
    </source>
</evidence>
<evidence type="ECO:0000256" key="7">
    <source>
        <dbReference type="ARBA" id="ARBA00023237"/>
    </source>
</evidence>
<comment type="subcellular location">
    <subcellularLocation>
        <location evidence="1 8">Cell outer membrane</location>
        <topology evidence="1 8">Multi-pass membrane protein</topology>
    </subcellularLocation>
</comment>
<comment type="caution">
    <text evidence="13">The sequence shown here is derived from an EMBL/GenBank/DDBJ whole genome shotgun (WGS) entry which is preliminary data.</text>
</comment>
<accession>A0ABP8LNX6</accession>
<evidence type="ECO:0000256" key="4">
    <source>
        <dbReference type="ARBA" id="ARBA00022692"/>
    </source>
</evidence>
<dbReference type="Gene3D" id="2.60.40.1120">
    <property type="entry name" value="Carboxypeptidase-like, regulatory domain"/>
    <property type="match status" value="1"/>
</dbReference>
<dbReference type="Pfam" id="PF13715">
    <property type="entry name" value="CarbopepD_reg_2"/>
    <property type="match status" value="1"/>
</dbReference>
<dbReference type="SUPFAM" id="SSF56935">
    <property type="entry name" value="Porins"/>
    <property type="match status" value="1"/>
</dbReference>
<dbReference type="Gene3D" id="2.170.130.10">
    <property type="entry name" value="TonB-dependent receptor, plug domain"/>
    <property type="match status" value="1"/>
</dbReference>
<dbReference type="InterPro" id="IPR039426">
    <property type="entry name" value="TonB-dep_rcpt-like"/>
</dbReference>
<keyword evidence="6 8" id="KW-0472">Membrane</keyword>
<dbReference type="InterPro" id="IPR008969">
    <property type="entry name" value="CarboxyPept-like_regulatory"/>
</dbReference>
<dbReference type="Proteomes" id="UP001501508">
    <property type="component" value="Unassembled WGS sequence"/>
</dbReference>
<dbReference type="SUPFAM" id="SSF49464">
    <property type="entry name" value="Carboxypeptidase regulatory domain-like"/>
    <property type="match status" value="1"/>
</dbReference>
<feature type="domain" description="TonB-dependent receptor plug" evidence="12">
    <location>
        <begin position="123"/>
        <end position="232"/>
    </location>
</feature>
<evidence type="ECO:0000256" key="10">
    <source>
        <dbReference type="SAM" id="SignalP"/>
    </source>
</evidence>
<keyword evidence="5 9" id="KW-0798">TonB box</keyword>
<protein>
    <submittedName>
        <fullName evidence="13">TonB-dependent receptor</fullName>
    </submittedName>
</protein>
<dbReference type="InterPro" id="IPR037066">
    <property type="entry name" value="Plug_dom_sf"/>
</dbReference>
<evidence type="ECO:0000256" key="3">
    <source>
        <dbReference type="ARBA" id="ARBA00022452"/>
    </source>
</evidence>
<evidence type="ECO:0000256" key="1">
    <source>
        <dbReference type="ARBA" id="ARBA00004571"/>
    </source>
</evidence>
<feature type="domain" description="TonB-dependent receptor-like beta-barrel" evidence="11">
    <location>
        <begin position="461"/>
        <end position="992"/>
    </location>
</feature>
<dbReference type="EMBL" id="BAABEY010000002">
    <property type="protein sequence ID" value="GAA4433048.1"/>
    <property type="molecule type" value="Genomic_DNA"/>
</dbReference>
<dbReference type="InterPro" id="IPR036942">
    <property type="entry name" value="Beta-barrel_TonB_sf"/>
</dbReference>
<feature type="signal peptide" evidence="10">
    <location>
        <begin position="1"/>
        <end position="29"/>
    </location>
</feature>
<keyword evidence="7 8" id="KW-0998">Cell outer membrane</keyword>
<dbReference type="Pfam" id="PF00593">
    <property type="entry name" value="TonB_dep_Rec_b-barrel"/>
    <property type="match status" value="1"/>
</dbReference>
<dbReference type="InterPro" id="IPR023996">
    <property type="entry name" value="TonB-dep_OMP_SusC/RagA"/>
</dbReference>
<organism evidence="13 14">
    <name type="scientific">Ravibacter arvi</name>
    <dbReference type="NCBI Taxonomy" id="2051041"/>
    <lineage>
        <taxon>Bacteria</taxon>
        <taxon>Pseudomonadati</taxon>
        <taxon>Bacteroidota</taxon>
        <taxon>Cytophagia</taxon>
        <taxon>Cytophagales</taxon>
        <taxon>Spirosomataceae</taxon>
        <taxon>Ravibacter</taxon>
    </lineage>
</organism>
<keyword evidence="3 8" id="KW-1134">Transmembrane beta strand</keyword>
<name>A0ABP8LNX6_9BACT</name>
<comment type="similarity">
    <text evidence="8 9">Belongs to the TonB-dependent receptor family.</text>
</comment>
<evidence type="ECO:0000256" key="5">
    <source>
        <dbReference type="ARBA" id="ARBA00023077"/>
    </source>
</evidence>
<keyword evidence="14" id="KW-1185">Reference proteome</keyword>
<dbReference type="InterPro" id="IPR000531">
    <property type="entry name" value="Beta-barrel_TonB"/>
</dbReference>
<keyword evidence="4 8" id="KW-0812">Transmembrane</keyword>
<evidence type="ECO:0000256" key="2">
    <source>
        <dbReference type="ARBA" id="ARBA00022448"/>
    </source>
</evidence>
<dbReference type="PROSITE" id="PS52016">
    <property type="entry name" value="TONB_DEPENDENT_REC_3"/>
    <property type="match status" value="1"/>
</dbReference>
<feature type="chain" id="PRO_5045235526" evidence="10">
    <location>
        <begin position="30"/>
        <end position="1038"/>
    </location>
</feature>
<dbReference type="InterPro" id="IPR023997">
    <property type="entry name" value="TonB-dep_OMP_SusC/RagA_CS"/>
</dbReference>
<proteinExistence type="inferred from homology"/>
<evidence type="ECO:0000259" key="12">
    <source>
        <dbReference type="Pfam" id="PF07715"/>
    </source>
</evidence>
<evidence type="ECO:0000256" key="6">
    <source>
        <dbReference type="ARBA" id="ARBA00023136"/>
    </source>
</evidence>
<keyword evidence="10" id="KW-0732">Signal</keyword>
<evidence type="ECO:0000313" key="13">
    <source>
        <dbReference type="EMBL" id="GAA4433048.1"/>
    </source>
</evidence>
<sequence length="1038" mass="115326">MKRFFTLPNRRFPLPLLWVFLFLARQAAAQSVVVKGTVRSAADQSAAPGINVILKNSTVGTTTNAEGHYEIQVPGDGILVFSGIGYQSRALEVGNRTHLDTDLEPDIRQLSEIVVVGYGTQKKSDVTGAVGSVKLDREINSRPLVELGQALYGKVPGVQVLSGNGRPGTSSTIQIRGINSISAGSSPLIVIDGMPIPGYDLNLLSPGDVESIEILKDASSAAIYGSRGANGVILITTRSGKEGKTKFNVHYAYTSQRPIDRIKVMNSREYAQASIDAAQNGWIESGGDPNAPNTIEARKQYKYTWPTAFDNPETLENTDWQDLIFRTAPMHKVELNGSGGNSKTNFIVSAGYVRQQGIVITSDYRKYTFSLKANSRIKSWLNIGGALNMSYDHENEPYNRTVEWAVQYPTIYPVYGNNGLLGAPANTPGFEKYDAILFRPKNGHPLYQITDDIQHQQFNSLGNFFVGLDLLPGLRFKSSFNFYVNRADNTNYQAVNHNLGPSYYTEGIMTVNQGRTLNYTSQNLLTYDKSFGEHSFSVLGGMEYNSNDYYYTNQERRGYDNDLVKALSAGKTVFQSEDNKTRSVLISYFSKLNYSLKGKYLLSASIRRDGSSRFGPNNKWGLFPSVSGGWIASEENFLKNVGFLNNFKVRASYGLTGNDRFADYKWIGSMAQGRVAFGNTLNTTYYPGSITNPDLEWERTRQLNAGVDIGLFNNRVSFEADYYLSKSDGLLLDVPVPVVSGFNSVFKNIGKLQNRGFELNLATHNLTGALTWSSQINFSQNRNKVLALGKDNAPMIYQPGFGMESINQVGQPIFSFYGYRYDGVYMNQAEVDADPSRYASAKPGDGRYVDINGDGKLNAADRTIIGNYTPDFIWGVTNNFTYKGFDLNILVQGVQGSDVYDNNIHRSMLYHEGRNYYKEMTNRWRSEAEPGDGYHYKLTVDLDGYEKTASSYWIVDGSYLRVKSLTLGYTVPPAILSRLKLESLRFYVNAQNPFTYKKAPVFDPENFNGSATNVAARGVTHSPYPSAKSYTIGLNIGF</sequence>
<dbReference type="NCBIfam" id="TIGR04056">
    <property type="entry name" value="OMP_RagA_SusC"/>
    <property type="match status" value="1"/>
</dbReference>
<dbReference type="InterPro" id="IPR012910">
    <property type="entry name" value="Plug_dom"/>
</dbReference>
<gene>
    <name evidence="13" type="ORF">GCM10023091_06110</name>
</gene>